<feature type="compositionally biased region" description="Low complexity" evidence="5">
    <location>
        <begin position="245"/>
        <end position="254"/>
    </location>
</feature>
<dbReference type="Proteomes" id="UP001140172">
    <property type="component" value="Unassembled WGS sequence"/>
</dbReference>
<dbReference type="EMBL" id="JANBUM010000216">
    <property type="protein sequence ID" value="KAJ2781249.1"/>
    <property type="molecule type" value="Genomic_DNA"/>
</dbReference>
<evidence type="ECO:0000256" key="5">
    <source>
        <dbReference type="SAM" id="MobiDB-lite"/>
    </source>
</evidence>
<dbReference type="GO" id="GO:0005789">
    <property type="term" value="C:endoplasmic reticulum membrane"/>
    <property type="evidence" value="ECO:0007669"/>
    <property type="project" value="TreeGrafter"/>
</dbReference>
<dbReference type="PANTHER" id="PTHR43908">
    <property type="entry name" value="AT29763P-RELATED"/>
    <property type="match status" value="1"/>
</dbReference>
<evidence type="ECO:0000256" key="6">
    <source>
        <dbReference type="SAM" id="Phobius"/>
    </source>
</evidence>
<reference evidence="8" key="1">
    <citation type="submission" date="2022-07" db="EMBL/GenBank/DDBJ databases">
        <title>Phylogenomic reconstructions and comparative analyses of Kickxellomycotina fungi.</title>
        <authorList>
            <person name="Reynolds N.K."/>
            <person name="Stajich J.E."/>
            <person name="Barry K."/>
            <person name="Grigoriev I.V."/>
            <person name="Crous P."/>
            <person name="Smith M.E."/>
        </authorList>
    </citation>
    <scope>NUCLEOTIDE SEQUENCE</scope>
    <source>
        <strain evidence="8">BCRC 34489</strain>
    </source>
</reference>
<dbReference type="SUPFAM" id="SSF46565">
    <property type="entry name" value="Chaperone J-domain"/>
    <property type="match status" value="1"/>
</dbReference>
<evidence type="ECO:0000313" key="9">
    <source>
        <dbReference type="Proteomes" id="UP001140172"/>
    </source>
</evidence>
<dbReference type="Pfam" id="PF09320">
    <property type="entry name" value="DUF1977"/>
    <property type="match status" value="1"/>
</dbReference>
<dbReference type="Gene3D" id="1.10.287.110">
    <property type="entry name" value="DnaJ domain"/>
    <property type="match status" value="1"/>
</dbReference>
<feature type="transmembrane region" description="Helical" evidence="6">
    <location>
        <begin position="257"/>
        <end position="281"/>
    </location>
</feature>
<dbReference type="Pfam" id="PF00226">
    <property type="entry name" value="DnaJ"/>
    <property type="match status" value="1"/>
</dbReference>
<keyword evidence="3 6" id="KW-1133">Transmembrane helix</keyword>
<keyword evidence="4 6" id="KW-0472">Membrane</keyword>
<feature type="domain" description="J" evidence="7">
    <location>
        <begin position="109"/>
        <end position="174"/>
    </location>
</feature>
<dbReference type="GO" id="GO:0071218">
    <property type="term" value="P:cellular response to misfolded protein"/>
    <property type="evidence" value="ECO:0007669"/>
    <property type="project" value="TreeGrafter"/>
</dbReference>
<keyword evidence="9" id="KW-1185">Reference proteome</keyword>
<accession>A0A9W8H9A2</accession>
<dbReference type="InterPro" id="IPR036869">
    <property type="entry name" value="J_dom_sf"/>
</dbReference>
<dbReference type="GO" id="GO:0030544">
    <property type="term" value="F:Hsp70 protein binding"/>
    <property type="evidence" value="ECO:0007669"/>
    <property type="project" value="TreeGrafter"/>
</dbReference>
<evidence type="ECO:0000256" key="4">
    <source>
        <dbReference type="ARBA" id="ARBA00023136"/>
    </source>
</evidence>
<dbReference type="AlphaFoldDB" id="A0A9W8H9A2"/>
<dbReference type="SMART" id="SM00271">
    <property type="entry name" value="DnaJ"/>
    <property type="match status" value="1"/>
</dbReference>
<dbReference type="PRINTS" id="PR00625">
    <property type="entry name" value="JDOMAIN"/>
</dbReference>
<protein>
    <submittedName>
        <fullName evidence="8">Chaperone protein dnaJ</fullName>
    </submittedName>
</protein>
<dbReference type="PANTHER" id="PTHR43908:SF3">
    <property type="entry name" value="AT29763P-RELATED"/>
    <property type="match status" value="1"/>
</dbReference>
<evidence type="ECO:0000259" key="7">
    <source>
        <dbReference type="PROSITE" id="PS50076"/>
    </source>
</evidence>
<comment type="subcellular location">
    <subcellularLocation>
        <location evidence="1">Membrane</location>
        <topology evidence="1">Single-pass membrane protein</topology>
    </subcellularLocation>
</comment>
<dbReference type="PROSITE" id="PS50076">
    <property type="entry name" value="DNAJ_2"/>
    <property type="match status" value="1"/>
</dbReference>
<name>A0A9W8H9A2_9FUNG</name>
<feature type="region of interest" description="Disordered" evidence="5">
    <location>
        <begin position="48"/>
        <end position="83"/>
    </location>
</feature>
<feature type="region of interest" description="Disordered" evidence="5">
    <location>
        <begin position="175"/>
        <end position="205"/>
    </location>
</feature>
<keyword evidence="2 6" id="KW-0812">Transmembrane</keyword>
<comment type="caution">
    <text evidence="8">The sequence shown here is derived from an EMBL/GenBank/DDBJ whole genome shotgun (WGS) entry which is preliminary data.</text>
</comment>
<dbReference type="InterPro" id="IPR001623">
    <property type="entry name" value="DnaJ_domain"/>
</dbReference>
<organism evidence="8 9">
    <name type="scientific">Coemansia interrupta</name>
    <dbReference type="NCBI Taxonomy" id="1126814"/>
    <lineage>
        <taxon>Eukaryota</taxon>
        <taxon>Fungi</taxon>
        <taxon>Fungi incertae sedis</taxon>
        <taxon>Zoopagomycota</taxon>
        <taxon>Kickxellomycotina</taxon>
        <taxon>Kickxellomycetes</taxon>
        <taxon>Kickxellales</taxon>
        <taxon>Kickxellaceae</taxon>
        <taxon>Coemansia</taxon>
    </lineage>
</organism>
<proteinExistence type="predicted"/>
<dbReference type="OrthoDB" id="1507364at2759"/>
<dbReference type="CDD" id="cd06257">
    <property type="entry name" value="DnaJ"/>
    <property type="match status" value="1"/>
</dbReference>
<evidence type="ECO:0000256" key="1">
    <source>
        <dbReference type="ARBA" id="ARBA00004167"/>
    </source>
</evidence>
<evidence type="ECO:0000313" key="8">
    <source>
        <dbReference type="EMBL" id="KAJ2781249.1"/>
    </source>
</evidence>
<sequence length="399" mass="43924">MESNRDEAERALAIARQRWQAGDAAGALRLARKSHALYPSAASQTLIATYTASPPGEQPQPAGSPQPGGNHKTAAPRQPTGDGTAAAAAAAYTAEQAAAVRAVLRAPTDYYGALRLTDRTCAAAEIKRAYRRAALMFHPDKNRAPRADEAFKLVAHAFTVLSDPQRRAHYDRYGAETPQPQAHDGPARQRHRRQQQQPPDDELSPEDLFNMFFGGGIGGDMGRFGVQFGPGVRFAQQQQQRRHPQQQPQQPQDSRRAWLQLLPLLLLVLSFFASSLAPLLLGGLAARPPAYALDPVGALRHVQTTARRRVQYWVDAQELAAWQAQTPGAADVRRFEADVEQAYVARQQQRCARERQAKHAAVRRAQGWLFGLGSDAQALREAHALRLLACDELRRVLSE</sequence>
<evidence type="ECO:0000256" key="3">
    <source>
        <dbReference type="ARBA" id="ARBA00022989"/>
    </source>
</evidence>
<dbReference type="InterPro" id="IPR051100">
    <property type="entry name" value="DnaJ_subfamily_B/C"/>
</dbReference>
<dbReference type="InterPro" id="IPR015399">
    <property type="entry name" value="DUF1977_DnaJ-like"/>
</dbReference>
<evidence type="ECO:0000256" key="2">
    <source>
        <dbReference type="ARBA" id="ARBA00022692"/>
    </source>
</evidence>
<feature type="region of interest" description="Disordered" evidence="5">
    <location>
        <begin position="234"/>
        <end position="254"/>
    </location>
</feature>
<gene>
    <name evidence="8" type="primary">HLJ1</name>
    <name evidence="8" type="ORF">GGI15_003265</name>
</gene>